<dbReference type="SUPFAM" id="SSF64376">
    <property type="entry name" value="YlxR-like"/>
    <property type="match status" value="1"/>
</dbReference>
<dbReference type="RefSeq" id="WP_021730805.1">
    <property type="nucleotide sequence ID" value="NZ_AVAI01000063.1"/>
</dbReference>
<evidence type="ECO:0000313" key="5">
    <source>
        <dbReference type="Proteomes" id="UP000236162"/>
    </source>
</evidence>
<sequence>MKKRKVPLRKDIVTGEMHPKKDLVRVVKNKQDEVSVDPTGKKPGRGAYIALDVAVAQRAKQEKTFDKAFGIKVDADFYDELVAYVDHQQARKELFGNDA</sequence>
<dbReference type="GeneID" id="79807539"/>
<proteinExistence type="predicted"/>
<dbReference type="Proteomes" id="UP000277896">
    <property type="component" value="Chromosome"/>
</dbReference>
<dbReference type="PANTHER" id="PTHR34215">
    <property type="entry name" value="BLL0784 PROTEIN"/>
    <property type="match status" value="1"/>
</dbReference>
<organism evidence="4 7">
    <name type="scientific">Lactiplantibacillus paraplantarum</name>
    <dbReference type="NCBI Taxonomy" id="60520"/>
    <lineage>
        <taxon>Bacteria</taxon>
        <taxon>Bacillati</taxon>
        <taxon>Bacillota</taxon>
        <taxon>Bacilli</taxon>
        <taxon>Lactobacillales</taxon>
        <taxon>Lactobacillaceae</taxon>
        <taxon>Lactiplantibacillus</taxon>
    </lineage>
</organism>
<dbReference type="KEGG" id="lpx:ASU28_08845"/>
<feature type="domain" description="YlxR" evidence="1">
    <location>
        <begin position="9"/>
        <end position="81"/>
    </location>
</feature>
<reference evidence="2 6" key="2">
    <citation type="submission" date="2018-10" db="EMBL/GenBank/DDBJ databases">
        <title>Genome seuquencing of Lactobacillus species.</title>
        <authorList>
            <person name="Baek C."/>
            <person name="Yi H."/>
        </authorList>
    </citation>
    <scope>NUCLEOTIDE SEQUENCE [LARGE SCALE GENOMIC DNA]</scope>
    <source>
        <strain evidence="2 6">DSM 10667</strain>
    </source>
</reference>
<dbReference type="CDD" id="cd00279">
    <property type="entry name" value="YlxR"/>
    <property type="match status" value="1"/>
</dbReference>
<accession>A0A098R5U7</accession>
<evidence type="ECO:0000313" key="4">
    <source>
        <dbReference type="EMBL" id="TBX41744.1"/>
    </source>
</evidence>
<reference evidence="3 5" key="1">
    <citation type="submission" date="2017-04" db="EMBL/GenBank/DDBJ databases">
        <title>In vitro and in silico characterization of Lactobacillus paraplantarum D2-1, a starter culture for soymilk fermentation.</title>
        <authorList>
            <person name="Endo A."/>
            <person name="Sasaki F."/>
            <person name="Maeno S."/>
            <person name="Kanesaki Y."/>
            <person name="Kubota E."/>
            <person name="Torres G.A."/>
            <person name="Tomita S."/>
            <person name="Nakagawa J."/>
        </authorList>
    </citation>
    <scope>NUCLEOTIDE SEQUENCE [LARGE SCALE GENOMIC DNA]</scope>
    <source>
        <strain evidence="3 5">D2-1</strain>
    </source>
</reference>
<dbReference type="AlphaFoldDB" id="A0A098R5U7"/>
<dbReference type="EMBL" id="BDOR01000001">
    <property type="protein sequence ID" value="GBF00992.1"/>
    <property type="molecule type" value="Genomic_DNA"/>
</dbReference>
<dbReference type="PANTHER" id="PTHR34215:SF1">
    <property type="entry name" value="YLXR DOMAIN-CONTAINING PROTEIN"/>
    <property type="match status" value="1"/>
</dbReference>
<dbReference type="Pfam" id="PF04296">
    <property type="entry name" value="YlxR"/>
    <property type="match status" value="1"/>
</dbReference>
<dbReference type="EMBL" id="SEHH01000064">
    <property type="protein sequence ID" value="TBX41744.1"/>
    <property type="molecule type" value="Genomic_DNA"/>
</dbReference>
<protein>
    <submittedName>
        <fullName evidence="4">YlxR family protein</fullName>
    </submittedName>
</protein>
<dbReference type="Gene3D" id="3.30.1230.10">
    <property type="entry name" value="YlxR-like"/>
    <property type="match status" value="1"/>
</dbReference>
<dbReference type="InterPro" id="IPR037465">
    <property type="entry name" value="YlxR"/>
</dbReference>
<evidence type="ECO:0000313" key="6">
    <source>
        <dbReference type="Proteomes" id="UP000277896"/>
    </source>
</evidence>
<evidence type="ECO:0000259" key="1">
    <source>
        <dbReference type="Pfam" id="PF04296"/>
    </source>
</evidence>
<dbReference type="NCBIfam" id="NF047356">
    <property type="entry name" value="RNA_bind_RnpM"/>
    <property type="match status" value="1"/>
</dbReference>
<dbReference type="Proteomes" id="UP000292648">
    <property type="component" value="Unassembled WGS sequence"/>
</dbReference>
<reference evidence="4 7" key="3">
    <citation type="submission" date="2019-01" db="EMBL/GenBank/DDBJ databases">
        <title>Draft genome sequence of Lactobacillus paraplantarum OSY-TC318, a Producer of the novel lantibiotic Paraplantaracin TC318.</title>
        <authorList>
            <person name="Hussein W.E."/>
            <person name="Huang E."/>
            <person name="Yousef A.E."/>
        </authorList>
    </citation>
    <scope>NUCLEOTIDE SEQUENCE [LARGE SCALE GENOMIC DNA]</scope>
    <source>
        <strain evidence="4 7">OSY-TC318</strain>
    </source>
</reference>
<dbReference type="EMBL" id="CP032744">
    <property type="protein sequence ID" value="AYJ38828.1"/>
    <property type="molecule type" value="Genomic_DNA"/>
</dbReference>
<name>A0A098R5U7_9LACO</name>
<dbReference type="eggNOG" id="COG2740">
    <property type="taxonomic scope" value="Bacteria"/>
</dbReference>
<dbReference type="InterPro" id="IPR035931">
    <property type="entry name" value="YlxR-like_sf"/>
</dbReference>
<dbReference type="HOGENOM" id="CLU_147970_2_1_9"/>
<evidence type="ECO:0000313" key="3">
    <source>
        <dbReference type="EMBL" id="GBF00992.1"/>
    </source>
</evidence>
<evidence type="ECO:0000313" key="7">
    <source>
        <dbReference type="Proteomes" id="UP000292648"/>
    </source>
</evidence>
<gene>
    <name evidence="4" type="ORF">EUZ87_08680</name>
    <name evidence="2" type="ORF">LP667_08370</name>
    <name evidence="3" type="ORF">LPPLD21_00494</name>
</gene>
<evidence type="ECO:0000313" key="2">
    <source>
        <dbReference type="EMBL" id="AYJ38828.1"/>
    </source>
</evidence>
<dbReference type="Proteomes" id="UP000236162">
    <property type="component" value="Unassembled WGS sequence"/>
</dbReference>
<keyword evidence="5" id="KW-1185">Reference proteome</keyword>
<dbReference type="InterPro" id="IPR007393">
    <property type="entry name" value="YlxR_dom"/>
</dbReference>